<reference evidence="2 4" key="1">
    <citation type="submission" date="2019-05" db="EMBL/GenBank/DDBJ databases">
        <title>Emergence of the Ug99 lineage of the wheat stem rust pathogen through somatic hybridization.</title>
        <authorList>
            <person name="Li F."/>
            <person name="Upadhyaya N.M."/>
            <person name="Sperschneider J."/>
            <person name="Matny O."/>
            <person name="Nguyen-Phuc H."/>
            <person name="Mago R."/>
            <person name="Raley C."/>
            <person name="Miller M.E."/>
            <person name="Silverstein K.A.T."/>
            <person name="Henningsen E."/>
            <person name="Hirsch C.D."/>
            <person name="Visser B."/>
            <person name="Pretorius Z.A."/>
            <person name="Steffenson B.J."/>
            <person name="Schwessinger B."/>
            <person name="Dodds P.N."/>
            <person name="Figueroa M."/>
        </authorList>
    </citation>
    <scope>NUCLEOTIDE SEQUENCE [LARGE SCALE GENOMIC DNA]</scope>
    <source>
        <strain evidence="2 4">Ug99</strain>
    </source>
</reference>
<protein>
    <recommendedName>
        <fullName evidence="5">4'-phosphopantetheinyl transferase domain-containing protein</fullName>
    </recommendedName>
</protein>
<evidence type="ECO:0000256" key="1">
    <source>
        <dbReference type="SAM" id="MobiDB-lite"/>
    </source>
</evidence>
<comment type="caution">
    <text evidence="2">The sequence shown here is derived from an EMBL/GenBank/DDBJ whole genome shotgun (WGS) entry which is preliminary data.</text>
</comment>
<dbReference type="EMBL" id="VDEP01000521">
    <property type="protein sequence ID" value="KAA1063819.1"/>
    <property type="molecule type" value="Genomic_DNA"/>
</dbReference>
<evidence type="ECO:0000313" key="4">
    <source>
        <dbReference type="Proteomes" id="UP000325313"/>
    </source>
</evidence>
<evidence type="ECO:0008006" key="5">
    <source>
        <dbReference type="Google" id="ProtNLM"/>
    </source>
</evidence>
<dbReference type="AlphaFoldDB" id="A0A5B0LHH9"/>
<accession>A0A5B0LHH9</accession>
<feature type="region of interest" description="Disordered" evidence="1">
    <location>
        <begin position="46"/>
        <end position="65"/>
    </location>
</feature>
<sequence>MDRERRGLKGVLSTRFPIPSNSIPTLLVSITHDGPFTVAAVITHSSSSSSASTEEDNAPISSSAPTYLKKTPVFFQDDDYHYC</sequence>
<organism evidence="2 4">
    <name type="scientific">Puccinia graminis f. sp. tritici</name>
    <dbReference type="NCBI Taxonomy" id="56615"/>
    <lineage>
        <taxon>Eukaryota</taxon>
        <taxon>Fungi</taxon>
        <taxon>Dikarya</taxon>
        <taxon>Basidiomycota</taxon>
        <taxon>Pucciniomycotina</taxon>
        <taxon>Pucciniomycetes</taxon>
        <taxon>Pucciniales</taxon>
        <taxon>Pucciniaceae</taxon>
        <taxon>Puccinia</taxon>
    </lineage>
</organism>
<name>A0A5B0LHH9_PUCGR</name>
<dbReference type="Proteomes" id="UP000325313">
    <property type="component" value="Unassembled WGS sequence"/>
</dbReference>
<evidence type="ECO:0000313" key="3">
    <source>
        <dbReference type="EMBL" id="KAA1127607.1"/>
    </source>
</evidence>
<proteinExistence type="predicted"/>
<evidence type="ECO:0000313" key="2">
    <source>
        <dbReference type="EMBL" id="KAA1063819.1"/>
    </source>
</evidence>
<gene>
    <name evidence="3" type="ORF">PGTUg99_000921</name>
    <name evidence="2" type="ORF">PGTUg99_005755</name>
</gene>
<dbReference type="EMBL" id="VDEP01000159">
    <property type="protein sequence ID" value="KAA1127607.1"/>
    <property type="molecule type" value="Genomic_DNA"/>
</dbReference>